<dbReference type="PANTHER" id="PTHR14150:SF12">
    <property type="entry name" value="U3 SMALL NUCLEOLAR RNA-ASSOCIATED PROTEIN 14 HOMOLOG A"/>
    <property type="match status" value="1"/>
</dbReference>
<feature type="compositionally biased region" description="Basic and acidic residues" evidence="4">
    <location>
        <begin position="84"/>
        <end position="101"/>
    </location>
</feature>
<dbReference type="GO" id="GO:0006364">
    <property type="term" value="P:rRNA processing"/>
    <property type="evidence" value="ECO:0007669"/>
    <property type="project" value="InterPro"/>
</dbReference>
<dbReference type="OrthoDB" id="277439at2759"/>
<feature type="region of interest" description="Disordered" evidence="4">
    <location>
        <begin position="560"/>
        <end position="606"/>
    </location>
</feature>
<feature type="compositionally biased region" description="Low complexity" evidence="4">
    <location>
        <begin position="179"/>
        <end position="209"/>
    </location>
</feature>
<dbReference type="InterPro" id="IPR006709">
    <property type="entry name" value="SSU_processome_Utp14"/>
</dbReference>
<keyword evidence="2" id="KW-0597">Phosphoprotein</keyword>
<evidence type="ECO:0000256" key="4">
    <source>
        <dbReference type="SAM" id="MobiDB-lite"/>
    </source>
</evidence>
<dbReference type="KEGG" id="dfa:DFA_05309"/>
<dbReference type="AlphaFoldDB" id="F4PNX4"/>
<dbReference type="Pfam" id="PF04615">
    <property type="entry name" value="Utp14"/>
    <property type="match status" value="1"/>
</dbReference>
<feature type="compositionally biased region" description="Basic and acidic residues" evidence="4">
    <location>
        <begin position="589"/>
        <end position="605"/>
    </location>
</feature>
<evidence type="ECO:0000256" key="2">
    <source>
        <dbReference type="ARBA" id="ARBA00022553"/>
    </source>
</evidence>
<evidence type="ECO:0000313" key="5">
    <source>
        <dbReference type="EMBL" id="EGG23177.1"/>
    </source>
</evidence>
<dbReference type="Proteomes" id="UP000007797">
    <property type="component" value="Unassembled WGS sequence"/>
</dbReference>
<keyword evidence="3" id="KW-0539">Nucleus</keyword>
<evidence type="ECO:0000256" key="1">
    <source>
        <dbReference type="ARBA" id="ARBA00004604"/>
    </source>
</evidence>
<dbReference type="GO" id="GO:0032040">
    <property type="term" value="C:small-subunit processome"/>
    <property type="evidence" value="ECO:0007669"/>
    <property type="project" value="InterPro"/>
</dbReference>
<feature type="compositionally biased region" description="Low complexity" evidence="4">
    <location>
        <begin position="820"/>
        <end position="834"/>
    </location>
</feature>
<dbReference type="RefSeq" id="XP_004361028.1">
    <property type="nucleotide sequence ID" value="XM_004360971.1"/>
</dbReference>
<name>F4PNX4_CACFS</name>
<dbReference type="OMA" id="EHALSGW"/>
<gene>
    <name evidence="5" type="primary">utp14</name>
    <name evidence="5" type="ORF">DFA_05309</name>
</gene>
<feature type="compositionally biased region" description="Basic residues" evidence="4">
    <location>
        <begin position="808"/>
        <end position="819"/>
    </location>
</feature>
<comment type="subcellular location">
    <subcellularLocation>
        <location evidence="1">Nucleus</location>
        <location evidence="1">Nucleolus</location>
    </subcellularLocation>
</comment>
<evidence type="ECO:0000313" key="6">
    <source>
        <dbReference type="Proteomes" id="UP000007797"/>
    </source>
</evidence>
<organism evidence="5 6">
    <name type="scientific">Cavenderia fasciculata</name>
    <name type="common">Slime mold</name>
    <name type="synonym">Dictyostelium fasciculatum</name>
    <dbReference type="NCBI Taxonomy" id="261658"/>
    <lineage>
        <taxon>Eukaryota</taxon>
        <taxon>Amoebozoa</taxon>
        <taxon>Evosea</taxon>
        <taxon>Eumycetozoa</taxon>
        <taxon>Dictyostelia</taxon>
        <taxon>Acytosteliales</taxon>
        <taxon>Cavenderiaceae</taxon>
        <taxon>Cavenderia</taxon>
    </lineage>
</organism>
<feature type="region of interest" description="Disordered" evidence="4">
    <location>
        <begin position="1"/>
        <end position="272"/>
    </location>
</feature>
<dbReference type="PANTHER" id="PTHR14150">
    <property type="entry name" value="U3 SMALL NUCLEOLAR RNA-ASSOCIATED PROTEIN 14"/>
    <property type="match status" value="1"/>
</dbReference>
<dbReference type="GeneID" id="14875651"/>
<feature type="compositionally biased region" description="Polar residues" evidence="4">
    <location>
        <begin position="789"/>
        <end position="804"/>
    </location>
</feature>
<keyword evidence="6" id="KW-1185">Reference proteome</keyword>
<accession>F4PNX4</accession>
<dbReference type="EMBL" id="GL883008">
    <property type="protein sequence ID" value="EGG23177.1"/>
    <property type="molecule type" value="Genomic_DNA"/>
</dbReference>
<feature type="compositionally biased region" description="Acidic residues" evidence="4">
    <location>
        <begin position="148"/>
        <end position="158"/>
    </location>
</feature>
<reference evidence="6" key="1">
    <citation type="journal article" date="2011" name="Genome Res.">
        <title>Phylogeny-wide analysis of social amoeba genomes highlights ancient origins for complex intercellular communication.</title>
        <authorList>
            <person name="Heidel A.J."/>
            <person name="Lawal H.M."/>
            <person name="Felder M."/>
            <person name="Schilde C."/>
            <person name="Helps N.R."/>
            <person name="Tunggal B."/>
            <person name="Rivero F."/>
            <person name="John U."/>
            <person name="Schleicher M."/>
            <person name="Eichinger L."/>
            <person name="Platzer M."/>
            <person name="Noegel A.A."/>
            <person name="Schaap P."/>
            <person name="Gloeckner G."/>
        </authorList>
    </citation>
    <scope>NUCLEOTIDE SEQUENCE [LARGE SCALE GENOMIC DNA]</scope>
    <source>
        <strain evidence="6">SH3</strain>
    </source>
</reference>
<dbReference type="STRING" id="1054147.F4PNX4"/>
<sequence length="1087" mass="121909">MNRGGGISRGGSRGGGFSRGGGGSSRGGGGFSRGGGRGGFSSRGGSSGGRGGFSSRGGGGSRGGSRGGGFSRGGRGGRGGAPDNFKDFKKERLEKKDKAEELQTAVGYHSYVDDSDEETPDVESLARKEPEFIDEELSENELYGSEGESTDDDMDEDGSLFSNRKDRRLNFEEEDGDGFVDLSDLLDSGSSSKKQPQPKKQQQPKQQEIQPKKKQTTSLYEEDEEDEEEMDESDDDSEEMFSAEEEMMDESDDESEEYNPDEQDEEFKEEDDEKMLELMEGLDTTQLKKLSNLPDVTEMFSKESQHGVRPTNDDQLDLGDLLEMMPEEFDQLKTQLQGVASGGGALSKPLNHIDQAKLSRKIATQDVEKSLAKWDRFIRHQRELATVVYKRRVETVNDVSVLGTATQATDLNRLIGSALKKDGLPNNMAVNAAGSGGDKKKKTKKELHEDKERLNEIIALRNKMYYEAQKNKRQSKIKSKTYRKILKKQRIKEMEKRDEELSKLDPEYARHKQLAAEEARIVERMNQRHTNKSKFMKNVLKGGLNLERRQAINEQHQTHLELKNKMKSVRQEFSDSDASDDDDTPSSNNKDEQMYKSVDRDISERDVEDLDTTLPIKERIQQKLGLLGMNPNAKEIVSDKGINALKFMQNSVERDLDQQIQRKIHGNDDYDAMEAQEKKKQQIDKEYSGHIAIHRPVAKQQQQSQTTKSDTTGQLVDKVAFSSGHKMKTSTSISVGQAASVDIENVKSSDITASTNKKVADYVKIKIDENDKKKRKHVEDEQEEEESADSNPWINGTERSQAGTGSKEKKKKILKKPKKNSNNNKNSKKNQSMSLITSKKQKDLLKKAFENDGVQEEFEQEKDELIENAVAPTQDASLPGWGSWAGDGVKQSKFEIQKRKKQKIQRDAQVKDLASKRTDITNNKVIIDDAALKGGIGKYMINNIPRHYVNKEQYENTLETPIGPDWNTYSAFKKLIEPKLRVEAGVTIQPVGTKELSQFNKETSDDVQTTPIILIVFNQFGHCTLNVDNYTPCVGIVVVVDVPTLPYPGGKEKVTNHTPIVKQIQTDSISTTQKLGTVHEHSLQDNF</sequence>
<protein>
    <submittedName>
        <fullName evidence="5">U3 snoRNP protein</fullName>
    </submittedName>
</protein>
<evidence type="ECO:0000256" key="3">
    <source>
        <dbReference type="ARBA" id="ARBA00023242"/>
    </source>
</evidence>
<feature type="compositionally biased region" description="Acidic residues" evidence="4">
    <location>
        <begin position="574"/>
        <end position="584"/>
    </location>
</feature>
<feature type="region of interest" description="Disordered" evidence="4">
    <location>
        <begin position="430"/>
        <end position="450"/>
    </location>
</feature>
<feature type="compositionally biased region" description="Gly residues" evidence="4">
    <location>
        <begin position="1"/>
        <end position="80"/>
    </location>
</feature>
<feature type="compositionally biased region" description="Acidic residues" evidence="4">
    <location>
        <begin position="220"/>
        <end position="272"/>
    </location>
</feature>
<feature type="region of interest" description="Disordered" evidence="4">
    <location>
        <begin position="771"/>
        <end position="836"/>
    </location>
</feature>
<proteinExistence type="predicted"/>
<feature type="compositionally biased region" description="Basic and acidic residues" evidence="4">
    <location>
        <begin position="560"/>
        <end position="573"/>
    </location>
</feature>